<evidence type="ECO:0000259" key="2">
    <source>
        <dbReference type="PROSITE" id="PS51057"/>
    </source>
</evidence>
<sequence length="158" mass="17228">METGSIRPGVIGGNRPKGAVGDQEHKDDCRKDNSSLFNWEGRDRLSKDSPAYNRMLGQTKISKGDDLDSAQKGSGGHKHSIDGILSKKRAFPLKPGLFGRKRHELDSPNLGGHLPDHTLLKPSLKAHGNGLCLAKISDLRTSSPLKRSQPSQTSLRRC</sequence>
<feature type="domain" description="Paired" evidence="2">
    <location>
        <begin position="1"/>
        <end position="74"/>
    </location>
</feature>
<keyword evidence="4" id="KW-1185">Reference proteome</keyword>
<dbReference type="GO" id="GO:0006355">
    <property type="term" value="P:regulation of DNA-templated transcription"/>
    <property type="evidence" value="ECO:0007669"/>
    <property type="project" value="InterPro"/>
</dbReference>
<feature type="region of interest" description="Disordered" evidence="1">
    <location>
        <begin position="58"/>
        <end position="83"/>
    </location>
</feature>
<dbReference type="PROSITE" id="PS51057">
    <property type="entry name" value="PAIRED_2"/>
    <property type="match status" value="1"/>
</dbReference>
<protein>
    <recommendedName>
        <fullName evidence="2">Paired domain-containing protein</fullName>
    </recommendedName>
</protein>
<dbReference type="InterPro" id="IPR001523">
    <property type="entry name" value="Paired_dom"/>
</dbReference>
<dbReference type="Pfam" id="PF00292">
    <property type="entry name" value="PAX"/>
    <property type="match status" value="1"/>
</dbReference>
<dbReference type="EMBL" id="BGPR01000985">
    <property type="protein sequence ID" value="GBM42085.1"/>
    <property type="molecule type" value="Genomic_DNA"/>
</dbReference>
<dbReference type="Proteomes" id="UP000499080">
    <property type="component" value="Unassembled WGS sequence"/>
</dbReference>
<evidence type="ECO:0000313" key="4">
    <source>
        <dbReference type="Proteomes" id="UP000499080"/>
    </source>
</evidence>
<comment type="caution">
    <text evidence="3">The sequence shown here is derived from an EMBL/GenBank/DDBJ whole genome shotgun (WGS) entry which is preliminary data.</text>
</comment>
<feature type="region of interest" description="Disordered" evidence="1">
    <location>
        <begin position="1"/>
        <end position="36"/>
    </location>
</feature>
<dbReference type="AlphaFoldDB" id="A0A4Y2FNM4"/>
<accession>A0A4Y2FNM4</accession>
<reference evidence="3 4" key="1">
    <citation type="journal article" date="2019" name="Sci. Rep.">
        <title>Orb-weaving spider Araneus ventricosus genome elucidates the spidroin gene catalogue.</title>
        <authorList>
            <person name="Kono N."/>
            <person name="Nakamura H."/>
            <person name="Ohtoshi R."/>
            <person name="Moran D.A.P."/>
            <person name="Shinohara A."/>
            <person name="Yoshida Y."/>
            <person name="Fujiwara M."/>
            <person name="Mori M."/>
            <person name="Tomita M."/>
            <person name="Arakawa K."/>
        </authorList>
    </citation>
    <scope>NUCLEOTIDE SEQUENCE [LARGE SCALE GENOMIC DNA]</scope>
</reference>
<evidence type="ECO:0000313" key="3">
    <source>
        <dbReference type="EMBL" id="GBM42085.1"/>
    </source>
</evidence>
<organism evidence="3 4">
    <name type="scientific">Araneus ventricosus</name>
    <name type="common">Orbweaver spider</name>
    <name type="synonym">Epeira ventricosa</name>
    <dbReference type="NCBI Taxonomy" id="182803"/>
    <lineage>
        <taxon>Eukaryota</taxon>
        <taxon>Metazoa</taxon>
        <taxon>Ecdysozoa</taxon>
        <taxon>Arthropoda</taxon>
        <taxon>Chelicerata</taxon>
        <taxon>Arachnida</taxon>
        <taxon>Araneae</taxon>
        <taxon>Araneomorphae</taxon>
        <taxon>Entelegynae</taxon>
        <taxon>Araneoidea</taxon>
        <taxon>Araneidae</taxon>
        <taxon>Araneus</taxon>
    </lineage>
</organism>
<name>A0A4Y2FNM4_ARAVE</name>
<gene>
    <name evidence="3" type="ORF">AVEN_158246_1</name>
</gene>
<dbReference type="OrthoDB" id="6437072at2759"/>
<evidence type="ECO:0000256" key="1">
    <source>
        <dbReference type="SAM" id="MobiDB-lite"/>
    </source>
</evidence>
<dbReference type="GO" id="GO:0003677">
    <property type="term" value="F:DNA binding"/>
    <property type="evidence" value="ECO:0007669"/>
    <property type="project" value="InterPro"/>
</dbReference>
<feature type="compositionally biased region" description="Basic and acidic residues" evidence="1">
    <location>
        <begin position="22"/>
        <end position="33"/>
    </location>
</feature>
<proteinExistence type="predicted"/>